<sequence>MAIKKILKYAMTAVVCIATCGTVWASSTDAPPTVATEAVSGAADGMYNEFSMTGKVKAVDIISVVMPSDIVFNIECDKDDGAISKIQSGVGEIRNNSNQNMDLSVIAVQDDSNGDGSTFLQTVNLYLAEDNKTLDEIKVLSEAKLESGAQNKKITTLQRSSSQQIRLYGEAASDTSRLQKERYTIQVTMKISKAPAN</sequence>
<reference evidence="2 3" key="1">
    <citation type="submission" date="2011-08" db="EMBL/GenBank/DDBJ databases">
        <title>The Genome Sequence of Clostridium hathewayi WAL-18680.</title>
        <authorList>
            <consortium name="The Broad Institute Genome Sequencing Platform"/>
            <person name="Earl A."/>
            <person name="Ward D."/>
            <person name="Feldgarden M."/>
            <person name="Gevers D."/>
            <person name="Finegold S.M."/>
            <person name="Summanen P.H."/>
            <person name="Molitoris D.R."/>
            <person name="Song M."/>
            <person name="Daigneault M."/>
            <person name="Allen-Vercoe E."/>
            <person name="Young S.K."/>
            <person name="Zeng Q."/>
            <person name="Gargeya S."/>
            <person name="Fitzgerald M."/>
            <person name="Haas B."/>
            <person name="Abouelleil A."/>
            <person name="Alvarado L."/>
            <person name="Arachchi H.M."/>
            <person name="Berlin A."/>
            <person name="Brown A."/>
            <person name="Chapman S.B."/>
            <person name="Chen Z."/>
            <person name="Dunbar C."/>
            <person name="Freedman E."/>
            <person name="Gearin G."/>
            <person name="Gellesch M."/>
            <person name="Goldberg J."/>
            <person name="Griggs A."/>
            <person name="Gujja S."/>
            <person name="Heiman D."/>
            <person name="Howarth C."/>
            <person name="Larson L."/>
            <person name="Lui A."/>
            <person name="MacDonald P.J.P."/>
            <person name="Montmayeur A."/>
            <person name="Murphy C."/>
            <person name="Neiman D."/>
            <person name="Pearson M."/>
            <person name="Priest M."/>
            <person name="Roberts A."/>
            <person name="Saif S."/>
            <person name="Shea T."/>
            <person name="Shenoy N."/>
            <person name="Sisk P."/>
            <person name="Stolte C."/>
            <person name="Sykes S."/>
            <person name="Wortman J."/>
            <person name="Nusbaum C."/>
            <person name="Birren B."/>
        </authorList>
    </citation>
    <scope>NUCLEOTIDE SEQUENCE [LARGE SCALE GENOMIC DNA]</scope>
    <source>
        <strain evidence="2 3">WAL-18680</strain>
    </source>
</reference>
<protein>
    <recommendedName>
        <fullName evidence="4">NEAT domain-containing protein</fullName>
    </recommendedName>
</protein>
<evidence type="ECO:0000313" key="2">
    <source>
        <dbReference type="EMBL" id="EHI56998.1"/>
    </source>
</evidence>
<dbReference type="RefSeq" id="WP_006782893.1">
    <property type="nucleotide sequence ID" value="NZ_CP040506.1"/>
</dbReference>
<keyword evidence="3" id="KW-1185">Reference proteome</keyword>
<keyword evidence="1" id="KW-0732">Signal</keyword>
<name>G5IN27_9FIRM</name>
<dbReference type="EMBL" id="ADLN01000127">
    <property type="protein sequence ID" value="EHI56998.1"/>
    <property type="molecule type" value="Genomic_DNA"/>
</dbReference>
<dbReference type="AlphaFoldDB" id="G5IN27"/>
<comment type="caution">
    <text evidence="2">The sequence shown here is derived from an EMBL/GenBank/DDBJ whole genome shotgun (WGS) entry which is preliminary data.</text>
</comment>
<evidence type="ECO:0000313" key="3">
    <source>
        <dbReference type="Proteomes" id="UP000005384"/>
    </source>
</evidence>
<evidence type="ECO:0008006" key="4">
    <source>
        <dbReference type="Google" id="ProtNLM"/>
    </source>
</evidence>
<feature type="signal peptide" evidence="1">
    <location>
        <begin position="1"/>
        <end position="25"/>
    </location>
</feature>
<organism evidence="2 3">
    <name type="scientific">Hungatella hathewayi WAL-18680</name>
    <dbReference type="NCBI Taxonomy" id="742737"/>
    <lineage>
        <taxon>Bacteria</taxon>
        <taxon>Bacillati</taxon>
        <taxon>Bacillota</taxon>
        <taxon>Clostridia</taxon>
        <taxon>Lachnospirales</taxon>
        <taxon>Lachnospiraceae</taxon>
        <taxon>Hungatella</taxon>
    </lineage>
</organism>
<dbReference type="Proteomes" id="UP000005384">
    <property type="component" value="Unassembled WGS sequence"/>
</dbReference>
<gene>
    <name evidence="2" type="ORF">HMPREF9473_04905</name>
</gene>
<evidence type="ECO:0000256" key="1">
    <source>
        <dbReference type="SAM" id="SignalP"/>
    </source>
</evidence>
<proteinExistence type="predicted"/>
<accession>G5IN27</accession>
<dbReference type="PATRIC" id="fig|742737.3.peg.4888"/>
<dbReference type="HOGENOM" id="CLU_1382480_0_0_9"/>
<feature type="chain" id="PRO_5003478954" description="NEAT domain-containing protein" evidence="1">
    <location>
        <begin position="26"/>
        <end position="197"/>
    </location>
</feature>